<comment type="caution">
    <text evidence="18">Lacks conserved residue(s) required for the propagation of feature annotation.</text>
</comment>
<evidence type="ECO:0000256" key="16">
    <source>
        <dbReference type="ARBA" id="ARBA00049209"/>
    </source>
</evidence>
<reference evidence="22 23" key="1">
    <citation type="submission" date="2020-08" db="EMBL/GenBank/DDBJ databases">
        <title>Genomic Encyclopedia of Type Strains, Phase III (KMG-III): the genomes of soil and plant-associated and newly described type strains.</title>
        <authorList>
            <person name="Whitman W."/>
        </authorList>
    </citation>
    <scope>NUCLEOTIDE SEQUENCE [LARGE SCALE GENOMIC DNA]</scope>
    <source>
        <strain evidence="22 23">CECT 8960</strain>
    </source>
</reference>
<keyword evidence="11 18" id="KW-0413">Isomerase</keyword>
<dbReference type="InterPro" id="IPR029056">
    <property type="entry name" value="Ribokinase-like"/>
</dbReference>
<comment type="similarity">
    <text evidence="18">Belongs to the NnrE/AIBP family.</text>
</comment>
<feature type="binding site" evidence="18">
    <location>
        <position position="63"/>
    </location>
    <ligand>
        <name>K(+)</name>
        <dbReference type="ChEBI" id="CHEBI:29103"/>
    </ligand>
</feature>
<dbReference type="EMBL" id="JACHJQ010000011">
    <property type="protein sequence ID" value="MBB4912049.1"/>
    <property type="molecule type" value="Genomic_DNA"/>
</dbReference>
<dbReference type="PIRSF" id="PIRSF017184">
    <property type="entry name" value="Nnr"/>
    <property type="match status" value="1"/>
</dbReference>
<evidence type="ECO:0000256" key="4">
    <source>
        <dbReference type="ARBA" id="ARBA00009524"/>
    </source>
</evidence>
<comment type="catalytic activity">
    <reaction evidence="1 18 19">
        <text>(6R)-NADHX = (6S)-NADHX</text>
        <dbReference type="Rhea" id="RHEA:32215"/>
        <dbReference type="ChEBI" id="CHEBI:64074"/>
        <dbReference type="ChEBI" id="CHEBI:64075"/>
        <dbReference type="EC" id="5.1.99.6"/>
    </reaction>
</comment>
<evidence type="ECO:0000256" key="1">
    <source>
        <dbReference type="ARBA" id="ARBA00000013"/>
    </source>
</evidence>
<feature type="domain" description="YjeF C-terminal" evidence="20">
    <location>
        <begin position="210"/>
        <end position="477"/>
    </location>
</feature>
<evidence type="ECO:0000256" key="8">
    <source>
        <dbReference type="ARBA" id="ARBA00022857"/>
    </source>
</evidence>
<comment type="catalytic activity">
    <reaction evidence="16 17 19">
        <text>(6S)-NADPHX + ADP = AMP + phosphate + NADPH + H(+)</text>
        <dbReference type="Rhea" id="RHEA:32235"/>
        <dbReference type="ChEBI" id="CHEBI:15378"/>
        <dbReference type="ChEBI" id="CHEBI:43474"/>
        <dbReference type="ChEBI" id="CHEBI:57783"/>
        <dbReference type="ChEBI" id="CHEBI:64076"/>
        <dbReference type="ChEBI" id="CHEBI:456215"/>
        <dbReference type="ChEBI" id="CHEBI:456216"/>
        <dbReference type="EC" id="4.2.1.136"/>
    </reaction>
</comment>
<dbReference type="AlphaFoldDB" id="A0A7W7QEX5"/>
<keyword evidence="23" id="KW-1185">Reference proteome</keyword>
<dbReference type="GO" id="GO:0046496">
    <property type="term" value="P:nicotinamide nucleotide metabolic process"/>
    <property type="evidence" value="ECO:0007669"/>
    <property type="project" value="UniProtKB-UniRule"/>
</dbReference>
<evidence type="ECO:0000313" key="23">
    <source>
        <dbReference type="Proteomes" id="UP000520767"/>
    </source>
</evidence>
<dbReference type="InterPro" id="IPR000631">
    <property type="entry name" value="CARKD"/>
</dbReference>
<proteinExistence type="inferred from homology"/>
<feature type="binding site" evidence="18">
    <location>
        <position position="151"/>
    </location>
    <ligand>
        <name>K(+)</name>
        <dbReference type="ChEBI" id="CHEBI:29103"/>
    </ligand>
</feature>
<dbReference type="GO" id="GO:0016301">
    <property type="term" value="F:kinase activity"/>
    <property type="evidence" value="ECO:0007669"/>
    <property type="project" value="UniProtKB-KW"/>
</dbReference>
<dbReference type="NCBIfam" id="TIGR00196">
    <property type="entry name" value="yjeF_cterm"/>
    <property type="match status" value="1"/>
</dbReference>
<evidence type="ECO:0000256" key="5">
    <source>
        <dbReference type="ARBA" id="ARBA00022723"/>
    </source>
</evidence>
<feature type="binding site" evidence="18">
    <location>
        <begin position="62"/>
        <end position="66"/>
    </location>
    <ligand>
        <name>(6S)-NADPHX</name>
        <dbReference type="ChEBI" id="CHEBI:64076"/>
    </ligand>
</feature>
<keyword evidence="5 18" id="KW-0479">Metal-binding</keyword>
<dbReference type="Gene3D" id="3.40.50.10260">
    <property type="entry name" value="YjeF N-terminal domain"/>
    <property type="match status" value="1"/>
</dbReference>
<keyword evidence="10 17" id="KW-0520">NAD</keyword>
<dbReference type="PROSITE" id="PS51383">
    <property type="entry name" value="YJEF_C_3"/>
    <property type="match status" value="1"/>
</dbReference>
<feature type="binding site" evidence="17">
    <location>
        <position position="245"/>
    </location>
    <ligand>
        <name>(6S)-NADPHX</name>
        <dbReference type="ChEBI" id="CHEBI:64076"/>
    </ligand>
</feature>
<evidence type="ECO:0000256" key="19">
    <source>
        <dbReference type="PIRNR" id="PIRNR017184"/>
    </source>
</evidence>
<evidence type="ECO:0000256" key="2">
    <source>
        <dbReference type="ARBA" id="ARBA00000909"/>
    </source>
</evidence>
<dbReference type="GO" id="GO:0046872">
    <property type="term" value="F:metal ion binding"/>
    <property type="evidence" value="ECO:0007669"/>
    <property type="project" value="UniProtKB-UniRule"/>
</dbReference>
<dbReference type="InterPro" id="IPR030677">
    <property type="entry name" value="Nnr"/>
</dbReference>
<dbReference type="InterPro" id="IPR017953">
    <property type="entry name" value="Carbohydrate_kinase_pred_CS"/>
</dbReference>
<dbReference type="RefSeq" id="WP_184816023.1">
    <property type="nucleotide sequence ID" value="NZ_JACHJQ010000011.1"/>
</dbReference>
<evidence type="ECO:0000256" key="7">
    <source>
        <dbReference type="ARBA" id="ARBA00022840"/>
    </source>
</evidence>
<comment type="cofactor">
    <cofactor evidence="17">
        <name>Mg(2+)</name>
        <dbReference type="ChEBI" id="CHEBI:18420"/>
    </cofactor>
</comment>
<comment type="catalytic activity">
    <reaction evidence="15 17 19">
        <text>(6S)-NADHX + ADP = AMP + phosphate + NADH + H(+)</text>
        <dbReference type="Rhea" id="RHEA:32223"/>
        <dbReference type="ChEBI" id="CHEBI:15378"/>
        <dbReference type="ChEBI" id="CHEBI:43474"/>
        <dbReference type="ChEBI" id="CHEBI:57945"/>
        <dbReference type="ChEBI" id="CHEBI:64074"/>
        <dbReference type="ChEBI" id="CHEBI:456215"/>
        <dbReference type="ChEBI" id="CHEBI:456216"/>
        <dbReference type="EC" id="4.2.1.136"/>
    </reaction>
</comment>
<comment type="similarity">
    <text evidence="17">Belongs to the NnrD/CARKD family.</text>
</comment>
<comment type="function">
    <text evidence="17">Catalyzes the dehydration of the S-form of NAD(P)HX at the expense of ADP, which is converted to AMP. Together with NAD(P)HX epimerase, which catalyzes the epimerization of the S- and R-forms, the enzyme allows the repair of both epimers of NAD(P)HX, a damaged form of NAD(P)H that is a result of enzymatic or heat-dependent hydration.</text>
</comment>
<comment type="function">
    <text evidence="18">Catalyzes the epimerization of the S- and R-forms of NAD(P)HX, a damaged form of NAD(P)H that is a result of enzymatic or heat-dependent hydration. This is a prerequisite for the S-specific NAD(P)H-hydrate dehydratase to allow the repair of both epimers of NAD(P)HX.</text>
</comment>
<keyword evidence="22" id="KW-0808">Transferase</keyword>
<dbReference type="Proteomes" id="UP000520767">
    <property type="component" value="Unassembled WGS sequence"/>
</dbReference>
<dbReference type="GO" id="GO:0005524">
    <property type="term" value="F:ATP binding"/>
    <property type="evidence" value="ECO:0007669"/>
    <property type="project" value="UniProtKB-UniRule"/>
</dbReference>
<keyword evidence="8 17" id="KW-0521">NADP</keyword>
<protein>
    <recommendedName>
        <fullName evidence="19">Bifunctional NAD(P)H-hydrate repair enzyme</fullName>
    </recommendedName>
    <alternativeName>
        <fullName evidence="19">Nicotinamide nucleotide repair protein</fullName>
    </alternativeName>
    <domain>
        <recommendedName>
            <fullName evidence="19">ADP-dependent (S)-NAD(P)H-hydrate dehydratase</fullName>
            <ecNumber evidence="19">4.2.1.136</ecNumber>
        </recommendedName>
        <alternativeName>
            <fullName evidence="19">ADP-dependent NAD(P)HX dehydratase</fullName>
        </alternativeName>
    </domain>
    <domain>
        <recommendedName>
            <fullName evidence="19">NAD(P)H-hydrate epimerase</fullName>
            <ecNumber evidence="19">5.1.99.6</ecNumber>
        </recommendedName>
    </domain>
</protein>
<keyword evidence="6 17" id="KW-0547">Nucleotide-binding</keyword>
<feature type="binding site" evidence="17">
    <location>
        <position position="350"/>
    </location>
    <ligand>
        <name>(6S)-NADPHX</name>
        <dbReference type="ChEBI" id="CHEBI:64076"/>
    </ligand>
</feature>
<feature type="binding site" evidence="17">
    <location>
        <position position="416"/>
    </location>
    <ligand>
        <name>AMP</name>
        <dbReference type="ChEBI" id="CHEBI:456215"/>
    </ligand>
</feature>
<feature type="binding site" evidence="18">
    <location>
        <position position="118"/>
    </location>
    <ligand>
        <name>K(+)</name>
        <dbReference type="ChEBI" id="CHEBI:29103"/>
    </ligand>
</feature>
<evidence type="ECO:0000256" key="12">
    <source>
        <dbReference type="ARBA" id="ARBA00023239"/>
    </source>
</evidence>
<keyword evidence="7 17" id="KW-0067">ATP-binding</keyword>
<dbReference type="GO" id="GO:0052856">
    <property type="term" value="F:NAD(P)HX epimerase activity"/>
    <property type="evidence" value="ECO:0007669"/>
    <property type="project" value="UniProtKB-UniRule"/>
</dbReference>
<dbReference type="InterPro" id="IPR036652">
    <property type="entry name" value="YjeF_N_dom_sf"/>
</dbReference>
<dbReference type="Pfam" id="PF01256">
    <property type="entry name" value="Carb_kinase"/>
    <property type="match status" value="1"/>
</dbReference>
<dbReference type="EC" id="5.1.99.6" evidence="19"/>
<dbReference type="PANTHER" id="PTHR12592:SF0">
    <property type="entry name" value="ATP-DEPENDENT (S)-NAD(P)H-HYDRATE DEHYDRATASE"/>
    <property type="match status" value="1"/>
</dbReference>
<dbReference type="PANTHER" id="PTHR12592">
    <property type="entry name" value="ATP-DEPENDENT (S)-NAD(P)H-HYDRATE DEHYDRATASE FAMILY MEMBER"/>
    <property type="match status" value="1"/>
</dbReference>
<keyword evidence="12 17" id="KW-0456">Lyase</keyword>
<feature type="binding site" evidence="18">
    <location>
        <position position="148"/>
    </location>
    <ligand>
        <name>(6S)-NADPHX</name>
        <dbReference type="ChEBI" id="CHEBI:64076"/>
    </ligand>
</feature>
<evidence type="ECO:0000256" key="6">
    <source>
        <dbReference type="ARBA" id="ARBA00022741"/>
    </source>
</evidence>
<evidence type="ECO:0000256" key="10">
    <source>
        <dbReference type="ARBA" id="ARBA00023027"/>
    </source>
</evidence>
<dbReference type="PROSITE" id="PS01050">
    <property type="entry name" value="YJEF_C_2"/>
    <property type="match status" value="1"/>
</dbReference>
<dbReference type="InterPro" id="IPR004443">
    <property type="entry name" value="YjeF_N_dom"/>
</dbReference>
<comment type="cofactor">
    <cofactor evidence="18 19">
        <name>K(+)</name>
        <dbReference type="ChEBI" id="CHEBI:29103"/>
    </cofactor>
    <text evidence="18 19">Binds 1 potassium ion per subunit.</text>
</comment>
<gene>
    <name evidence="17" type="primary">nnrD</name>
    <name evidence="18" type="synonym">nnrE</name>
    <name evidence="22" type="ORF">FHR82_008320</name>
</gene>
<evidence type="ECO:0000256" key="15">
    <source>
        <dbReference type="ARBA" id="ARBA00048238"/>
    </source>
</evidence>
<sequence>MLGVWTTEQVRAAEDRLLARTPDGALMRKAAFGVATVAAAMLRDLTGGTAGRRVTLLVGAGNNGGDALWAGATLARRAVAVTAVLLSPDRAHVEGLAAFRKAGGRVAADLGDPDLVIDGIVGLSARGPLRPAAAALVERVEVPILAVDLPSGVDPDTGAVDGPAVRADVTVTFGARKPVHVLNTAHCGEVRLVDLGLAPELPDPDLITLEADDVGFAWRVPGPSDDKYTQGVTGIAAGSSTYPGAAVLSTGAAVLATSGMVRYAGWAADHVRDRWPEVVATGTVEDAGRVQAWVVGPGLGTGQTGRDVLTAVFSDGVPTCVDADGITLLAATPALWDARDPDAPVVLTPHAGEFARIAEPLGITLGADRVAAARALAKRLDAVVLLKGNATVVAAPDGRTLVNAATSSWLATAGSGDVLTGLIGALLASGLDPWLAAGCAAWLHVRSAELAAHDAPVPASLIQQAIPAAIRAARNLVADGPVKP</sequence>
<dbReference type="EC" id="4.2.1.136" evidence="19"/>
<dbReference type="HAMAP" id="MF_01965">
    <property type="entry name" value="NADHX_dehydratase"/>
    <property type="match status" value="1"/>
</dbReference>
<dbReference type="NCBIfam" id="TIGR00197">
    <property type="entry name" value="yjeF_nterm"/>
    <property type="match status" value="1"/>
</dbReference>
<feature type="binding site" evidence="17">
    <location>
        <position position="298"/>
    </location>
    <ligand>
        <name>(6S)-NADPHX</name>
        <dbReference type="ChEBI" id="CHEBI:64076"/>
    </ligand>
</feature>
<evidence type="ECO:0000256" key="9">
    <source>
        <dbReference type="ARBA" id="ARBA00022958"/>
    </source>
</evidence>
<keyword evidence="9 18" id="KW-0630">Potassium</keyword>
<evidence type="ECO:0000256" key="11">
    <source>
        <dbReference type="ARBA" id="ARBA00023235"/>
    </source>
</evidence>
<feature type="domain" description="YjeF N-terminal" evidence="21">
    <location>
        <begin position="10"/>
        <end position="203"/>
    </location>
</feature>
<evidence type="ECO:0000256" key="18">
    <source>
        <dbReference type="HAMAP-Rule" id="MF_01966"/>
    </source>
</evidence>
<comment type="caution">
    <text evidence="22">The sequence shown here is derived from an EMBL/GenBank/DDBJ whole genome shotgun (WGS) entry which is preliminary data.</text>
</comment>
<comment type="function">
    <text evidence="14 19">Bifunctional enzyme that catalyzes the epimerization of the S- and R-forms of NAD(P)HX and the dehydration of the S-form of NAD(P)HX at the expense of ADP, which is converted to AMP. This allows the repair of both epimers of NAD(P)HX, a damaged form of NAD(P)H that is a result of enzymatic or heat-dependent hydration.</text>
</comment>
<dbReference type="PROSITE" id="PS51385">
    <property type="entry name" value="YJEF_N"/>
    <property type="match status" value="1"/>
</dbReference>
<name>A0A7W7QEX5_9PSEU</name>
<comment type="subunit">
    <text evidence="17">Homotetramer.</text>
</comment>
<dbReference type="SUPFAM" id="SSF64153">
    <property type="entry name" value="YjeF N-terminal domain-like"/>
    <property type="match status" value="1"/>
</dbReference>
<feature type="binding site" evidence="17">
    <location>
        <begin position="387"/>
        <end position="391"/>
    </location>
    <ligand>
        <name>AMP</name>
        <dbReference type="ChEBI" id="CHEBI:456215"/>
    </ligand>
</feature>
<dbReference type="HAMAP" id="MF_01966">
    <property type="entry name" value="NADHX_epimerase"/>
    <property type="match status" value="1"/>
</dbReference>
<keyword evidence="13" id="KW-0511">Multifunctional enzyme</keyword>
<feature type="binding site" evidence="18">
    <location>
        <begin position="122"/>
        <end position="128"/>
    </location>
    <ligand>
        <name>(6S)-NADPHX</name>
        <dbReference type="ChEBI" id="CHEBI:64076"/>
    </ligand>
</feature>
<accession>A0A7W7QEX5</accession>
<evidence type="ECO:0000259" key="21">
    <source>
        <dbReference type="PROSITE" id="PS51385"/>
    </source>
</evidence>
<evidence type="ECO:0000256" key="17">
    <source>
        <dbReference type="HAMAP-Rule" id="MF_01965"/>
    </source>
</evidence>
<evidence type="ECO:0000256" key="14">
    <source>
        <dbReference type="ARBA" id="ARBA00025153"/>
    </source>
</evidence>
<evidence type="ECO:0000256" key="3">
    <source>
        <dbReference type="ARBA" id="ARBA00006001"/>
    </source>
</evidence>
<dbReference type="GO" id="GO:0052855">
    <property type="term" value="F:ADP-dependent NAD(P)H-hydrate dehydratase activity"/>
    <property type="evidence" value="ECO:0007669"/>
    <property type="project" value="UniProtKB-UniRule"/>
</dbReference>
<organism evidence="22 23">
    <name type="scientific">Actinophytocola algeriensis</name>
    <dbReference type="NCBI Taxonomy" id="1768010"/>
    <lineage>
        <taxon>Bacteria</taxon>
        <taxon>Bacillati</taxon>
        <taxon>Actinomycetota</taxon>
        <taxon>Actinomycetes</taxon>
        <taxon>Pseudonocardiales</taxon>
        <taxon>Pseudonocardiaceae</taxon>
    </lineage>
</organism>
<feature type="binding site" evidence="17">
    <location>
        <position position="417"/>
    </location>
    <ligand>
        <name>(6S)-NADPHX</name>
        <dbReference type="ChEBI" id="CHEBI:64076"/>
    </ligand>
</feature>
<dbReference type="GO" id="GO:0110051">
    <property type="term" value="P:metabolite repair"/>
    <property type="evidence" value="ECO:0007669"/>
    <property type="project" value="TreeGrafter"/>
</dbReference>
<keyword evidence="22" id="KW-0418">Kinase</keyword>
<comment type="catalytic activity">
    <reaction evidence="2 18 19">
        <text>(6R)-NADPHX = (6S)-NADPHX</text>
        <dbReference type="Rhea" id="RHEA:32227"/>
        <dbReference type="ChEBI" id="CHEBI:64076"/>
        <dbReference type="ChEBI" id="CHEBI:64077"/>
        <dbReference type="EC" id="5.1.99.6"/>
    </reaction>
</comment>
<comment type="similarity">
    <text evidence="4 19">In the C-terminal section; belongs to the NnrD/CARKD family.</text>
</comment>
<dbReference type="CDD" id="cd01171">
    <property type="entry name" value="YXKO-related"/>
    <property type="match status" value="1"/>
</dbReference>
<comment type="similarity">
    <text evidence="3 19">In the N-terminal section; belongs to the NnrE/AIBP family.</text>
</comment>
<dbReference type="Gene3D" id="3.40.1190.20">
    <property type="match status" value="1"/>
</dbReference>
<evidence type="ECO:0000313" key="22">
    <source>
        <dbReference type="EMBL" id="MBB4912049.1"/>
    </source>
</evidence>
<evidence type="ECO:0000256" key="13">
    <source>
        <dbReference type="ARBA" id="ARBA00023268"/>
    </source>
</evidence>
<evidence type="ECO:0000259" key="20">
    <source>
        <dbReference type="PROSITE" id="PS51383"/>
    </source>
</evidence>
<dbReference type="SUPFAM" id="SSF53613">
    <property type="entry name" value="Ribokinase-like"/>
    <property type="match status" value="1"/>
</dbReference>
<dbReference type="Pfam" id="PF03853">
    <property type="entry name" value="YjeF_N"/>
    <property type="match status" value="1"/>
</dbReference>